<evidence type="ECO:0000256" key="1">
    <source>
        <dbReference type="ARBA" id="ARBA00004123"/>
    </source>
</evidence>
<evidence type="ECO:0000256" key="9">
    <source>
        <dbReference type="ARBA" id="ARBA00058595"/>
    </source>
</evidence>
<dbReference type="SUPFAM" id="SSF50249">
    <property type="entry name" value="Nucleic acid-binding proteins"/>
    <property type="match status" value="4"/>
</dbReference>
<dbReference type="CDD" id="cd04474">
    <property type="entry name" value="RPA1_DBD_A"/>
    <property type="match status" value="1"/>
</dbReference>
<dbReference type="Pfam" id="PF16900">
    <property type="entry name" value="REPA_OB_2"/>
    <property type="match status" value="1"/>
</dbReference>
<feature type="compositionally biased region" description="Polar residues" evidence="12">
    <location>
        <begin position="120"/>
        <end position="135"/>
    </location>
</feature>
<evidence type="ECO:0000256" key="12">
    <source>
        <dbReference type="SAM" id="MobiDB-lite"/>
    </source>
</evidence>
<dbReference type="InterPro" id="IPR047192">
    <property type="entry name" value="Euk_RPA1_DBD_C"/>
</dbReference>
<comment type="function">
    <text evidence="9 11">As part of the heterotrimeric replication protein A complex (RPA/RP-A), binds and stabilizes single-stranded DNA intermediates, that form during DNA replication or upon DNA stress. It prevents their reannealing and in parallel, recruits and activates different proteins and complexes involved in DNA metabolism. Thereby, it plays an essential role both in DNA replication and the cellular response to DNA damage.</text>
</comment>
<evidence type="ECO:0000259" key="13">
    <source>
        <dbReference type="Pfam" id="PF02721"/>
    </source>
</evidence>
<dbReference type="FunFam" id="2.40.50.140:FF:000064">
    <property type="entry name" value="Replication protein A subunit"/>
    <property type="match status" value="1"/>
</dbReference>
<feature type="region of interest" description="Disordered" evidence="12">
    <location>
        <begin position="607"/>
        <end position="663"/>
    </location>
</feature>
<dbReference type="Pfam" id="PF04057">
    <property type="entry name" value="Rep-A_N"/>
    <property type="match status" value="1"/>
</dbReference>
<evidence type="ECO:0000256" key="4">
    <source>
        <dbReference type="ARBA" id="ARBA00022723"/>
    </source>
</evidence>
<dbReference type="InterPro" id="IPR003871">
    <property type="entry name" value="RFA1B/D_OB_1st"/>
</dbReference>
<keyword evidence="8 11" id="KW-0539">Nucleus</keyword>
<gene>
    <name evidence="17" type="ORF">PIBRA_LOCUS5332</name>
</gene>
<dbReference type="GO" id="GO:0008270">
    <property type="term" value="F:zinc ion binding"/>
    <property type="evidence" value="ECO:0007669"/>
    <property type="project" value="UniProtKB-KW"/>
</dbReference>
<dbReference type="GO" id="GO:0006260">
    <property type="term" value="P:DNA replication"/>
    <property type="evidence" value="ECO:0007669"/>
    <property type="project" value="UniProtKB-KW"/>
</dbReference>
<evidence type="ECO:0000259" key="15">
    <source>
        <dbReference type="Pfam" id="PF08646"/>
    </source>
</evidence>
<keyword evidence="3 11" id="KW-0235">DNA replication</keyword>
<keyword evidence="6 11" id="KW-0862">Zinc</keyword>
<dbReference type="EMBL" id="CALOZG010000005">
    <property type="protein sequence ID" value="CAH4028498.1"/>
    <property type="molecule type" value="Genomic_DNA"/>
</dbReference>
<keyword evidence="4 11" id="KW-0479">Metal-binding</keyword>
<dbReference type="GO" id="GO:0005634">
    <property type="term" value="C:nucleus"/>
    <property type="evidence" value="ECO:0007669"/>
    <property type="project" value="UniProtKB-SubCell"/>
</dbReference>
<dbReference type="GO" id="GO:0006281">
    <property type="term" value="P:DNA repair"/>
    <property type="evidence" value="ECO:0007669"/>
    <property type="project" value="InterPro"/>
</dbReference>
<feature type="domain" description="Replication factor A C-terminal" evidence="15">
    <location>
        <begin position="450"/>
        <end position="595"/>
    </location>
</feature>
<dbReference type="Gene3D" id="2.40.50.140">
    <property type="entry name" value="Nucleic acid-binding proteins"/>
    <property type="match status" value="4"/>
</dbReference>
<dbReference type="GO" id="GO:0006310">
    <property type="term" value="P:DNA recombination"/>
    <property type="evidence" value="ECO:0007669"/>
    <property type="project" value="InterPro"/>
</dbReference>
<dbReference type="InterPro" id="IPR004591">
    <property type="entry name" value="Rfa1"/>
</dbReference>
<dbReference type="NCBIfam" id="TIGR00617">
    <property type="entry name" value="rpa1"/>
    <property type="match status" value="1"/>
</dbReference>
<dbReference type="PANTHER" id="PTHR47165">
    <property type="entry name" value="OS03G0429900 PROTEIN"/>
    <property type="match status" value="1"/>
</dbReference>
<dbReference type="Proteomes" id="UP001152562">
    <property type="component" value="Unassembled WGS sequence"/>
</dbReference>
<evidence type="ECO:0000256" key="2">
    <source>
        <dbReference type="ARBA" id="ARBA00005690"/>
    </source>
</evidence>
<evidence type="ECO:0000256" key="8">
    <source>
        <dbReference type="ARBA" id="ARBA00023242"/>
    </source>
</evidence>
<organism evidence="17 18">
    <name type="scientific">Pieris brassicae</name>
    <name type="common">White butterfly</name>
    <name type="synonym">Large white butterfly</name>
    <dbReference type="NCBI Taxonomy" id="7116"/>
    <lineage>
        <taxon>Eukaryota</taxon>
        <taxon>Metazoa</taxon>
        <taxon>Ecdysozoa</taxon>
        <taxon>Arthropoda</taxon>
        <taxon>Hexapoda</taxon>
        <taxon>Insecta</taxon>
        <taxon>Pterygota</taxon>
        <taxon>Neoptera</taxon>
        <taxon>Endopterygota</taxon>
        <taxon>Lepidoptera</taxon>
        <taxon>Glossata</taxon>
        <taxon>Ditrysia</taxon>
        <taxon>Papilionoidea</taxon>
        <taxon>Pieridae</taxon>
        <taxon>Pierinae</taxon>
        <taxon>Pieris</taxon>
    </lineage>
</organism>
<protein>
    <recommendedName>
        <fullName evidence="11">Replication protein A subunit</fullName>
    </recommendedName>
</protein>
<dbReference type="FunFam" id="2.40.50.140:FF:000117">
    <property type="entry name" value="Replication protein A subunit"/>
    <property type="match status" value="1"/>
</dbReference>
<dbReference type="CDD" id="cd04475">
    <property type="entry name" value="RPA1_DBD_B"/>
    <property type="match status" value="1"/>
</dbReference>
<dbReference type="Pfam" id="PF02721">
    <property type="entry name" value="DUF223"/>
    <property type="match status" value="1"/>
</dbReference>
<evidence type="ECO:0000256" key="6">
    <source>
        <dbReference type="ARBA" id="ARBA00022833"/>
    </source>
</evidence>
<evidence type="ECO:0000256" key="3">
    <source>
        <dbReference type="ARBA" id="ARBA00022705"/>
    </source>
</evidence>
<dbReference type="PANTHER" id="PTHR47165:SF4">
    <property type="entry name" value="OS03G0429900 PROTEIN"/>
    <property type="match status" value="1"/>
</dbReference>
<keyword evidence="5 11" id="KW-0863">Zinc-finger</keyword>
<name>A0A9P0TDS5_PIEBR</name>
<sequence>MAYNLSEGSLEVIMKGGHYDKPIMQVLGSKKIQGNGSVERFRLLVSDGKHSHSFAILATQLNDKLISGELSDYSVVQIDRFVTSILNNEKSEKNGDRRVMIIVAITIIASGSQVGKKLGNPTTWSEDAAKTSPQALQPVARPTPAPSRPMSSMANSSASTNLDSSMLSSQMTHPITSLSPYQNKWVIKARVMTKSPIRTWSNAKGEGKLFSLDLCDESGEIRATAFRNECDKFYDMLQVDKVYYISRCQLKTANKQYTSIKNDYEMTFTADTVVAECMEDTSNMPSVKYEFTPISDIANKNVDTLLDTIGVCKMASDVQELTARNTGKLLKKREVTLVDPSGGAIALTLWGNEAETFDSSTNPIVAAKGARLTEFNGSKSLSCLASTVLRMNPDLPEAHKLRGWYDNGGADMDVVNISARAGGYTGGSSEWMSFSEAESKQLGSGSKGDYYSLLGVLTFTFSDNALYKACPQEQCNKKLVDQENGLFRCEKCNREYPNYKYRLLLSANVSDPTGDQRITAFNEAAEAILGQKAAEIGRLLEHDKAAYAHIFEDVKFQTFLFKFRTKMEVYSDEARLKTTVMNASPVDYKDANARLIKGIKALSGVRPLSSYEEREEPPRAGEEKKGDRERGASDRRRPPPARRRAAAALHATDRSTTHLFTTR</sequence>
<dbReference type="InterPro" id="IPR013955">
    <property type="entry name" value="Rep_factor-A_C"/>
</dbReference>
<feature type="domain" description="Replication protein A 70 kDa DNA-binding subunit B/D first OB fold" evidence="13">
    <location>
        <begin position="173"/>
        <end position="277"/>
    </location>
</feature>
<dbReference type="InterPro" id="IPR031657">
    <property type="entry name" value="REPA_OB_2"/>
</dbReference>
<evidence type="ECO:0000259" key="14">
    <source>
        <dbReference type="Pfam" id="PF04057"/>
    </source>
</evidence>
<dbReference type="InterPro" id="IPR007199">
    <property type="entry name" value="Rep_factor-A_N"/>
</dbReference>
<feature type="compositionally biased region" description="Low complexity" evidence="12">
    <location>
        <begin position="148"/>
        <end position="161"/>
    </location>
</feature>
<evidence type="ECO:0000256" key="11">
    <source>
        <dbReference type="RuleBase" id="RU364130"/>
    </source>
</evidence>
<evidence type="ECO:0000313" key="17">
    <source>
        <dbReference type="EMBL" id="CAH4028498.1"/>
    </source>
</evidence>
<feature type="domain" description="Replication factor-A protein 1 N-terminal" evidence="14">
    <location>
        <begin position="5"/>
        <end position="109"/>
    </location>
</feature>
<dbReference type="GO" id="GO:0003677">
    <property type="term" value="F:DNA binding"/>
    <property type="evidence" value="ECO:0007669"/>
    <property type="project" value="UniProtKB-KW"/>
</dbReference>
<comment type="similarity">
    <text evidence="2 11">Belongs to the replication factor A protein 1 family.</text>
</comment>
<comment type="subunit">
    <text evidence="10 11">Component of the heterotrimeric canonical replication protein A complex (RPA).</text>
</comment>
<feature type="compositionally biased region" description="Basic and acidic residues" evidence="12">
    <location>
        <begin position="616"/>
        <end position="637"/>
    </location>
</feature>
<evidence type="ECO:0000256" key="7">
    <source>
        <dbReference type="ARBA" id="ARBA00023125"/>
    </source>
</evidence>
<dbReference type="FunFam" id="2.40.50.140:FF:000041">
    <property type="entry name" value="Replication protein A subunit"/>
    <property type="match status" value="1"/>
</dbReference>
<feature type="region of interest" description="Disordered" evidence="12">
    <location>
        <begin position="115"/>
        <end position="166"/>
    </location>
</feature>
<comment type="subcellular location">
    <subcellularLocation>
        <location evidence="1 11">Nucleus</location>
    </subcellularLocation>
</comment>
<reference evidence="17" key="1">
    <citation type="submission" date="2022-05" db="EMBL/GenBank/DDBJ databases">
        <authorList>
            <person name="Okamura Y."/>
        </authorList>
    </citation>
    <scope>NUCLEOTIDE SEQUENCE</scope>
</reference>
<comment type="caution">
    <text evidence="17">The sequence shown here is derived from an EMBL/GenBank/DDBJ whole genome shotgun (WGS) entry which is preliminary data.</text>
</comment>
<evidence type="ECO:0000259" key="16">
    <source>
        <dbReference type="Pfam" id="PF16900"/>
    </source>
</evidence>
<keyword evidence="18" id="KW-1185">Reference proteome</keyword>
<dbReference type="AlphaFoldDB" id="A0A9P0TDS5"/>
<accession>A0A9P0TDS5</accession>
<proteinExistence type="inferred from homology"/>
<evidence type="ECO:0000256" key="10">
    <source>
        <dbReference type="ARBA" id="ARBA00062035"/>
    </source>
</evidence>
<evidence type="ECO:0000313" key="18">
    <source>
        <dbReference type="Proteomes" id="UP001152562"/>
    </source>
</evidence>
<dbReference type="CDD" id="cd04476">
    <property type="entry name" value="RPA1_DBD_C"/>
    <property type="match status" value="1"/>
</dbReference>
<dbReference type="CDD" id="cd04477">
    <property type="entry name" value="RPA1N"/>
    <property type="match status" value="1"/>
</dbReference>
<dbReference type="FunFam" id="2.40.50.140:FF:000090">
    <property type="entry name" value="Replication protein A subunit"/>
    <property type="match status" value="1"/>
</dbReference>
<dbReference type="InterPro" id="IPR012340">
    <property type="entry name" value="NA-bd_OB-fold"/>
</dbReference>
<keyword evidence="7 11" id="KW-0238">DNA-binding</keyword>
<feature type="domain" description="Replication protein A OB" evidence="16">
    <location>
        <begin position="294"/>
        <end position="392"/>
    </location>
</feature>
<dbReference type="Pfam" id="PF08646">
    <property type="entry name" value="Rep_fac-A_C"/>
    <property type="match status" value="1"/>
</dbReference>
<evidence type="ECO:0000256" key="5">
    <source>
        <dbReference type="ARBA" id="ARBA00022771"/>
    </source>
</evidence>